<protein>
    <submittedName>
        <fullName evidence="6">Sugar ABC transporter substrate-binding protein</fullName>
    </submittedName>
</protein>
<dbReference type="RefSeq" id="WP_244728247.1">
    <property type="nucleotide sequence ID" value="NZ_CP095045.1"/>
</dbReference>
<comment type="subcellular location">
    <subcellularLocation>
        <location evidence="1">Cell envelope</location>
    </subcellularLocation>
</comment>
<name>A0ABY4FMP2_9MICO</name>
<dbReference type="CDD" id="cd01536">
    <property type="entry name" value="PBP1_ABC_sugar_binding-like"/>
    <property type="match status" value="1"/>
</dbReference>
<sequence length="345" mass="35633">MTPRHRIHRGLLTGLAVLAVSAFALTSCASAEQGGAADGADDGVVVGFSGYTLTNPYFAGLITGLENGAEAHGFTLLQTNSNGDNNTQASDIQNLVSQGADYIVVSPADASAIVPAVEQAAESGATVVAISDTIESDAVTFTVAMDHVRIGEQSAQGIVDFLTEKYGEPKGKVVEMQGIAGSAAGADRTRGFENVIGEYPGIEVVATADGGFDTDKTFQALSTILQAHPDVDAVMNANDSEAQGATKAIEAAGLFVPVGEDGHIFVTGNDAPAPAVADIRANRQDMTVASHPIRLAERVMDGIADLESGEDVSGFIEWPGMVFTPANIDSDDVAEYGIWADDLDS</sequence>
<dbReference type="InterPro" id="IPR025997">
    <property type="entry name" value="SBP_2_dom"/>
</dbReference>
<dbReference type="PANTHER" id="PTHR46847">
    <property type="entry name" value="D-ALLOSE-BINDING PERIPLASMIC PROTEIN-RELATED"/>
    <property type="match status" value="1"/>
</dbReference>
<gene>
    <name evidence="6" type="ORF">MUN78_01215</name>
</gene>
<proteinExistence type="inferred from homology"/>
<dbReference type="EMBL" id="CP095045">
    <property type="protein sequence ID" value="UOQ57495.1"/>
    <property type="molecule type" value="Genomic_DNA"/>
</dbReference>
<evidence type="ECO:0000256" key="4">
    <source>
        <dbReference type="SAM" id="SignalP"/>
    </source>
</evidence>
<dbReference type="PANTHER" id="PTHR46847:SF1">
    <property type="entry name" value="D-ALLOSE-BINDING PERIPLASMIC PROTEIN-RELATED"/>
    <property type="match status" value="1"/>
</dbReference>
<evidence type="ECO:0000256" key="1">
    <source>
        <dbReference type="ARBA" id="ARBA00004196"/>
    </source>
</evidence>
<dbReference type="SUPFAM" id="SSF53822">
    <property type="entry name" value="Periplasmic binding protein-like I"/>
    <property type="match status" value="1"/>
</dbReference>
<dbReference type="InterPro" id="IPR028082">
    <property type="entry name" value="Peripla_BP_I"/>
</dbReference>
<evidence type="ECO:0000256" key="3">
    <source>
        <dbReference type="ARBA" id="ARBA00022729"/>
    </source>
</evidence>
<feature type="domain" description="Periplasmic binding protein" evidence="5">
    <location>
        <begin position="46"/>
        <end position="310"/>
    </location>
</feature>
<keyword evidence="7" id="KW-1185">Reference proteome</keyword>
<feature type="chain" id="PRO_5045739400" evidence="4">
    <location>
        <begin position="25"/>
        <end position="345"/>
    </location>
</feature>
<dbReference type="Proteomes" id="UP000831786">
    <property type="component" value="Chromosome"/>
</dbReference>
<evidence type="ECO:0000313" key="6">
    <source>
        <dbReference type="EMBL" id="UOQ57495.1"/>
    </source>
</evidence>
<evidence type="ECO:0000259" key="5">
    <source>
        <dbReference type="Pfam" id="PF13407"/>
    </source>
</evidence>
<organism evidence="6 7">
    <name type="scientific">Leucobacter allii</name>
    <dbReference type="NCBI Taxonomy" id="2932247"/>
    <lineage>
        <taxon>Bacteria</taxon>
        <taxon>Bacillati</taxon>
        <taxon>Actinomycetota</taxon>
        <taxon>Actinomycetes</taxon>
        <taxon>Micrococcales</taxon>
        <taxon>Microbacteriaceae</taxon>
        <taxon>Leucobacter</taxon>
    </lineage>
</organism>
<reference evidence="6 7" key="1">
    <citation type="submission" date="2022-04" db="EMBL/GenBank/DDBJ databases">
        <title>Leucobacter sp. isolated from rhizosphere of garlic.</title>
        <authorList>
            <person name="Won M."/>
            <person name="Lee C.-M."/>
            <person name="Woen H.-Y."/>
            <person name="Kwon S.-W."/>
        </authorList>
    </citation>
    <scope>NUCLEOTIDE SEQUENCE [LARGE SCALE GENOMIC DNA]</scope>
    <source>
        <strain evidence="6 7">H21R-40</strain>
    </source>
</reference>
<keyword evidence="3 4" id="KW-0732">Signal</keyword>
<dbReference type="Pfam" id="PF13407">
    <property type="entry name" value="Peripla_BP_4"/>
    <property type="match status" value="1"/>
</dbReference>
<evidence type="ECO:0000256" key="2">
    <source>
        <dbReference type="ARBA" id="ARBA00007639"/>
    </source>
</evidence>
<comment type="similarity">
    <text evidence="2">Belongs to the bacterial solute-binding protein 2 family.</text>
</comment>
<dbReference type="PROSITE" id="PS51257">
    <property type="entry name" value="PROKAR_LIPOPROTEIN"/>
    <property type="match status" value="1"/>
</dbReference>
<dbReference type="Gene3D" id="3.40.50.2300">
    <property type="match status" value="2"/>
</dbReference>
<accession>A0ABY4FMP2</accession>
<evidence type="ECO:0000313" key="7">
    <source>
        <dbReference type="Proteomes" id="UP000831786"/>
    </source>
</evidence>
<feature type="signal peptide" evidence="4">
    <location>
        <begin position="1"/>
        <end position="24"/>
    </location>
</feature>